<dbReference type="EMBL" id="BSQG01000003">
    <property type="protein sequence ID" value="GLU48073.1"/>
    <property type="molecule type" value="Genomic_DNA"/>
</dbReference>
<feature type="region of interest" description="Disordered" evidence="1">
    <location>
        <begin position="1"/>
        <end position="133"/>
    </location>
</feature>
<dbReference type="RefSeq" id="WP_285759438.1">
    <property type="nucleotide sequence ID" value="NZ_BSQG01000003.1"/>
</dbReference>
<organism evidence="3 4">
    <name type="scientific">Nocardiopsis ansamitocini</name>
    <dbReference type="NCBI Taxonomy" id="1670832"/>
    <lineage>
        <taxon>Bacteria</taxon>
        <taxon>Bacillati</taxon>
        <taxon>Actinomycetota</taxon>
        <taxon>Actinomycetes</taxon>
        <taxon>Streptosporangiales</taxon>
        <taxon>Nocardiopsidaceae</taxon>
        <taxon>Nocardiopsis</taxon>
    </lineage>
</organism>
<keyword evidence="4" id="KW-1185">Reference proteome</keyword>
<name>A0A9W6P6R7_9ACTN</name>
<accession>A0A9W6P6R7</accession>
<evidence type="ECO:0000313" key="4">
    <source>
        <dbReference type="Proteomes" id="UP001165092"/>
    </source>
</evidence>
<gene>
    <name evidence="3" type="ORF">Nans01_24240</name>
</gene>
<evidence type="ECO:0000256" key="1">
    <source>
        <dbReference type="SAM" id="MobiDB-lite"/>
    </source>
</evidence>
<dbReference type="Pfam" id="PF18970">
    <property type="entry name" value="DUF5709"/>
    <property type="match status" value="1"/>
</dbReference>
<evidence type="ECO:0000259" key="2">
    <source>
        <dbReference type="Pfam" id="PF18970"/>
    </source>
</evidence>
<dbReference type="AlphaFoldDB" id="A0A9W6P6R7"/>
<feature type="compositionally biased region" description="Basic and acidic residues" evidence="1">
    <location>
        <begin position="122"/>
        <end position="133"/>
    </location>
</feature>
<evidence type="ECO:0000313" key="3">
    <source>
        <dbReference type="EMBL" id="GLU48073.1"/>
    </source>
</evidence>
<proteinExistence type="predicted"/>
<feature type="compositionally biased region" description="Basic and acidic residues" evidence="1">
    <location>
        <begin position="65"/>
        <end position="84"/>
    </location>
</feature>
<reference evidence="3" key="1">
    <citation type="submission" date="2023-02" db="EMBL/GenBank/DDBJ databases">
        <title>Nocardiopsis ansamitocini NBRC 112285.</title>
        <authorList>
            <person name="Ichikawa N."/>
            <person name="Sato H."/>
            <person name="Tonouchi N."/>
        </authorList>
    </citation>
    <scope>NUCLEOTIDE SEQUENCE</scope>
    <source>
        <strain evidence="3">NBRC 112285</strain>
    </source>
</reference>
<feature type="domain" description="DUF5709" evidence="2">
    <location>
        <begin position="87"/>
        <end position="127"/>
    </location>
</feature>
<dbReference type="InterPro" id="IPR043763">
    <property type="entry name" value="DUF5709"/>
</dbReference>
<comment type="caution">
    <text evidence="3">The sequence shown here is derived from an EMBL/GenBank/DDBJ whole genome shotgun (WGS) entry which is preliminary data.</text>
</comment>
<feature type="compositionally biased region" description="Basic and acidic residues" evidence="1">
    <location>
        <begin position="1"/>
        <end position="12"/>
    </location>
</feature>
<feature type="compositionally biased region" description="Acidic residues" evidence="1">
    <location>
        <begin position="96"/>
        <end position="112"/>
    </location>
</feature>
<sequence length="133" mass="14165">MSENREDPREDPINAQDSDWEDAGLPALEDSTEDTVLPGERPIAMNEFGTTGTEREAGEPLDTALAREEPDVWNRHGLDPKGGVDADPAAGRLTAEDDGGDSSDLIAEEDGADGGGYSAEEEAVRVEGEPREL</sequence>
<dbReference type="Proteomes" id="UP001165092">
    <property type="component" value="Unassembled WGS sequence"/>
</dbReference>
<protein>
    <recommendedName>
        <fullName evidence="2">DUF5709 domain-containing protein</fullName>
    </recommendedName>
</protein>